<dbReference type="EMBL" id="MT142794">
    <property type="protein sequence ID" value="QJA88642.1"/>
    <property type="molecule type" value="Genomic_DNA"/>
</dbReference>
<organism evidence="1">
    <name type="scientific">viral metagenome</name>
    <dbReference type="NCBI Taxonomy" id="1070528"/>
    <lineage>
        <taxon>unclassified sequences</taxon>
        <taxon>metagenomes</taxon>
        <taxon>organismal metagenomes</taxon>
    </lineage>
</organism>
<sequence length="303" mass="31264">MGYLYSFNVVPTGALTATVRQAIVTVPAGALAWPHGLDIQGCAAIGCRMLVARHLVDDGAIGSDEVVVTGVTATHVNLNNLGGGAAQDVKLQCWLVMPHHGLNGSPLVPPRKVVDTDTPITVGIGATVALGDPLLSDDGVAPVVPLLAGHAPLDGAFWDWMANPTNPATAAITNNSAAAALEMNATRLSMYSVQRVPKVPPSGSCLYSIGDPVVVLAGAPLAYVHGLVQNGVKVIPDLEWLICVGGQAAGAVLQAAKWIEWTGHDDTSCNWVNNGSGGPPSEDVTVRACALYVHSSVRVPYVP</sequence>
<gene>
    <name evidence="1" type="ORF">MM415B02716_0002</name>
</gene>
<evidence type="ECO:0000313" key="1">
    <source>
        <dbReference type="EMBL" id="QJA88642.1"/>
    </source>
</evidence>
<accession>A0A6M3L469</accession>
<name>A0A6M3L469_9ZZZZ</name>
<dbReference type="AlphaFoldDB" id="A0A6M3L469"/>
<reference evidence="1" key="1">
    <citation type="submission" date="2020-03" db="EMBL/GenBank/DDBJ databases">
        <title>The deep terrestrial virosphere.</title>
        <authorList>
            <person name="Holmfeldt K."/>
            <person name="Nilsson E."/>
            <person name="Simone D."/>
            <person name="Lopez-Fernandez M."/>
            <person name="Wu X."/>
            <person name="de Brujin I."/>
            <person name="Lundin D."/>
            <person name="Andersson A."/>
            <person name="Bertilsson S."/>
            <person name="Dopson M."/>
        </authorList>
    </citation>
    <scope>NUCLEOTIDE SEQUENCE</scope>
    <source>
        <strain evidence="1">MM415B02716</strain>
    </source>
</reference>
<protein>
    <submittedName>
        <fullName evidence="1">Uncharacterized protein</fullName>
    </submittedName>
</protein>
<proteinExistence type="predicted"/>